<dbReference type="Proteomes" id="UP001549920">
    <property type="component" value="Unassembled WGS sequence"/>
</dbReference>
<feature type="region of interest" description="Disordered" evidence="1">
    <location>
        <begin position="703"/>
        <end position="762"/>
    </location>
</feature>
<feature type="compositionally biased region" description="Basic residues" evidence="1">
    <location>
        <begin position="161"/>
        <end position="171"/>
    </location>
</feature>
<accession>A0ABR3HDP7</accession>
<feature type="region of interest" description="Disordered" evidence="1">
    <location>
        <begin position="339"/>
        <end position="375"/>
    </location>
</feature>
<dbReference type="EMBL" id="JBEUOH010000021">
    <property type="protein sequence ID" value="KAL0868391.1"/>
    <property type="molecule type" value="Genomic_DNA"/>
</dbReference>
<reference evidence="2 3" key="1">
    <citation type="submission" date="2024-06" db="EMBL/GenBank/DDBJ databases">
        <title>A chromosome-level genome assembly of beet webworm, Loxostege sticticalis.</title>
        <authorList>
            <person name="Zhang Y."/>
        </authorList>
    </citation>
    <scope>NUCLEOTIDE SEQUENCE [LARGE SCALE GENOMIC DNA]</scope>
    <source>
        <strain evidence="2">AQ026</strain>
        <tissue evidence="2">Whole body</tissue>
    </source>
</reference>
<feature type="compositionally biased region" description="Polar residues" evidence="1">
    <location>
        <begin position="32"/>
        <end position="46"/>
    </location>
</feature>
<feature type="region of interest" description="Disordered" evidence="1">
    <location>
        <begin position="161"/>
        <end position="215"/>
    </location>
</feature>
<feature type="region of interest" description="Disordered" evidence="1">
    <location>
        <begin position="1"/>
        <end position="142"/>
    </location>
</feature>
<keyword evidence="3" id="KW-1185">Reference proteome</keyword>
<feature type="compositionally biased region" description="Basic and acidic residues" evidence="1">
    <location>
        <begin position="357"/>
        <end position="375"/>
    </location>
</feature>
<feature type="compositionally biased region" description="Polar residues" evidence="1">
    <location>
        <begin position="55"/>
        <end position="74"/>
    </location>
</feature>
<comment type="caution">
    <text evidence="2">The sequence shown here is derived from an EMBL/GenBank/DDBJ whole genome shotgun (WGS) entry which is preliminary data.</text>
</comment>
<feature type="compositionally biased region" description="Basic residues" evidence="1">
    <location>
        <begin position="99"/>
        <end position="109"/>
    </location>
</feature>
<feature type="compositionally biased region" description="Basic and acidic residues" evidence="1">
    <location>
        <begin position="198"/>
        <end position="214"/>
    </location>
</feature>
<feature type="compositionally biased region" description="Basic and acidic residues" evidence="1">
    <location>
        <begin position="172"/>
        <end position="188"/>
    </location>
</feature>
<proteinExistence type="predicted"/>
<organism evidence="2 3">
    <name type="scientific">Loxostege sticticalis</name>
    <name type="common">Beet webworm moth</name>
    <dbReference type="NCBI Taxonomy" id="481309"/>
    <lineage>
        <taxon>Eukaryota</taxon>
        <taxon>Metazoa</taxon>
        <taxon>Ecdysozoa</taxon>
        <taxon>Arthropoda</taxon>
        <taxon>Hexapoda</taxon>
        <taxon>Insecta</taxon>
        <taxon>Pterygota</taxon>
        <taxon>Neoptera</taxon>
        <taxon>Endopterygota</taxon>
        <taxon>Lepidoptera</taxon>
        <taxon>Glossata</taxon>
        <taxon>Ditrysia</taxon>
        <taxon>Pyraloidea</taxon>
        <taxon>Crambidae</taxon>
        <taxon>Pyraustinae</taxon>
        <taxon>Loxostege</taxon>
    </lineage>
</organism>
<gene>
    <name evidence="2" type="ORF">ABMA27_007905</name>
</gene>
<protein>
    <submittedName>
        <fullName evidence="2">Uncharacterized protein</fullName>
    </submittedName>
</protein>
<sequence>MECQSSDSKKLFKVFDASKRKRTRKKREGLDDSNSLATDDSTSGCQATVRRVSSAKASLQDVPTSQTVAATNDNVDAKRDRDSSPSVSRSPGRGDTHRSYRSPRRHRRTAREGVSLALKAGLVSTPRSASPPQEADVGIGSIPQDQDSFIYAFLEDAIKRDKKRQRERHSRRHEDRRVSHDRDASGTREHRHHHRRHRDDIASRERDRPKKEETVAPSIDQAVLFETFAKICAQLNEKSAAYAKPVPRTLSHKSLQCEVVSGRDSYDVDHHPVRLRSHEHSRETVSKSRSQENCRGRVYSHERIPTNFRVEKDKCNCCYDKDVTKYSSKLNMTRSKMRNVDDDRYPDYPPENIIPRNHLDHEYRPRPPDNRDYRDYDRDFAREKHYENEKRRYCEQKTSRSFEVPREYHDDDKYCKRTARSDNNKEKHFDARDKYYEEKHIDSRDRYLLNKDRRVKRNVDRFDRNSVASRDDDYKERDRDRDRYSERERDSGLSVADGETSTISGKSNYLRVVKQEIVEQREAMDKMMKLWKELMRCFKGMSAQGQNKSVHDSAANAQESAAAQLRLWRECMRRYETVARDVGDTDARLMEEINKQRSEMAEMATMWQECLQRYREMSSDFNNLKQQVTITKQQQFVPPESPTRLPAAPITCAEGEGTIPPAPYRLPPNYPQIPPQMGGVPAGYGGGSPLRSRASAPPAWWWCGEGPRESPRRRSSPESRGSRDRERDRRHRHKDRDRDDSRYKEKSSKPSAARSEHRHRKR</sequence>
<feature type="region of interest" description="Disordered" evidence="1">
    <location>
        <begin position="468"/>
        <end position="501"/>
    </location>
</feature>
<evidence type="ECO:0000313" key="3">
    <source>
        <dbReference type="Proteomes" id="UP001549920"/>
    </source>
</evidence>
<evidence type="ECO:0000313" key="2">
    <source>
        <dbReference type="EMBL" id="KAL0868391.1"/>
    </source>
</evidence>
<name>A0ABR3HDP7_LOXSC</name>
<evidence type="ECO:0000256" key="1">
    <source>
        <dbReference type="SAM" id="MobiDB-lite"/>
    </source>
</evidence>
<feature type="compositionally biased region" description="Basic and acidic residues" evidence="1">
    <location>
        <begin position="468"/>
        <end position="491"/>
    </location>
</feature>
<feature type="compositionally biased region" description="Basic and acidic residues" evidence="1">
    <location>
        <begin position="706"/>
        <end position="727"/>
    </location>
</feature>
<feature type="compositionally biased region" description="Basic and acidic residues" evidence="1">
    <location>
        <begin position="736"/>
        <end position="748"/>
    </location>
</feature>
<feature type="region of interest" description="Disordered" evidence="1">
    <location>
        <begin position="388"/>
        <end position="407"/>
    </location>
</feature>